<proteinExistence type="predicted"/>
<accession>A0A6J4NE29</accession>
<feature type="non-terminal residue" evidence="2">
    <location>
        <position position="1"/>
    </location>
</feature>
<name>A0A6J4NE29_9ACTN</name>
<feature type="region of interest" description="Disordered" evidence="1">
    <location>
        <begin position="1"/>
        <end position="30"/>
    </location>
</feature>
<feature type="non-terminal residue" evidence="2">
    <location>
        <position position="30"/>
    </location>
</feature>
<organism evidence="2">
    <name type="scientific">uncultured Propionibacteriaceae bacterium</name>
    <dbReference type="NCBI Taxonomy" id="257457"/>
    <lineage>
        <taxon>Bacteria</taxon>
        <taxon>Bacillati</taxon>
        <taxon>Actinomycetota</taxon>
        <taxon>Actinomycetes</taxon>
        <taxon>Propionibacteriales</taxon>
        <taxon>Propionibacteriaceae</taxon>
        <taxon>environmental samples</taxon>
    </lineage>
</organism>
<evidence type="ECO:0000313" key="2">
    <source>
        <dbReference type="EMBL" id="CAA9381827.1"/>
    </source>
</evidence>
<dbReference type="AlphaFoldDB" id="A0A6J4NE29"/>
<protein>
    <submittedName>
        <fullName evidence="2">Uncharacterized protein</fullName>
    </submittedName>
</protein>
<evidence type="ECO:0000256" key="1">
    <source>
        <dbReference type="SAM" id="MobiDB-lite"/>
    </source>
</evidence>
<dbReference type="EMBL" id="CADCUO010000065">
    <property type="protein sequence ID" value="CAA9381827.1"/>
    <property type="molecule type" value="Genomic_DNA"/>
</dbReference>
<sequence>VPACGDPFVADDGAKGHSGPVDGVCAGRSV</sequence>
<gene>
    <name evidence="2" type="ORF">AVDCRST_MAG75-1014</name>
</gene>
<reference evidence="2" key="1">
    <citation type="submission" date="2020-02" db="EMBL/GenBank/DDBJ databases">
        <authorList>
            <person name="Meier V. D."/>
        </authorList>
    </citation>
    <scope>NUCLEOTIDE SEQUENCE</scope>
    <source>
        <strain evidence="2">AVDCRST_MAG75</strain>
    </source>
</reference>